<proteinExistence type="predicted"/>
<protein>
    <submittedName>
        <fullName evidence="13">Serine/threonine-protein kinase EDR1</fullName>
    </submittedName>
</protein>
<evidence type="ECO:0000259" key="12">
    <source>
        <dbReference type="PROSITE" id="PS50011"/>
    </source>
</evidence>
<feature type="region of interest" description="Disordered" evidence="11">
    <location>
        <begin position="585"/>
        <end position="606"/>
    </location>
</feature>
<dbReference type="InterPro" id="IPR000270">
    <property type="entry name" value="PB1_dom"/>
</dbReference>
<name>A0AAD8MWY4_9APIA</name>
<dbReference type="FunFam" id="3.30.200.20:FF:000081">
    <property type="entry name" value="Octicosapeptide/phox/Bem1p domain kinase superfamily protein"/>
    <property type="match status" value="1"/>
</dbReference>
<dbReference type="PANTHER" id="PTHR23257:SF963">
    <property type="entry name" value="AT08303P"/>
    <property type="match status" value="1"/>
</dbReference>
<evidence type="ECO:0000256" key="10">
    <source>
        <dbReference type="PROSITE-ProRule" id="PRU10141"/>
    </source>
</evidence>
<sequence>MTSEVPGTSGGKLKEYVEQADSNYGNNRVLLNISVQTGEEFSPEFLRDRVPPHGGTDVDQYKHKVGFYVDSNEKSGGSMEATKRRSLSSECMCDRATQSPTTPAHKSNSPFSYQSLSARKSGSPNSYQHTFGYDDTGVLDGNSFSGKMKFLCSYGGRILPRPNDGKLRYAGGETRIISFRKNVTYMELMRKTFAICNQPHTIKYQLPGEDLDALISVSSDEDLLLMIDEYHDLQRSSQRLRIFLVTTNDSENPCPCDTRTVQHTDADYQYVIAVNGMQDQSLHRSSSRESLTSYRGVNLDNSPKFRRESPTFHPREVRDGGSSMNGNMMLSNLNPQAYNSPHLRGKPLVHLPPFSTPMQVKTQNNSPMKIYEVDTVEEGYEGSTPCASNRIENDNIYCQNQDIYLTESIHNEAPLIDLDPSSPLFDQGGDMQTDNFMLDKLAIYSENFPFQNIPDLLSDSNLPHYHRKIAHLEMQHKDRPDYCLKKGIVPSLSNSELERLPSDATSTLSREWRLQQRETTDLFTLKASDASKTCIEWDQDMINYVPNKNSFFGYNQNVAETEASEVVQTYGVEPKMKLENVHFDPNLNNNLRKPSRDGSGNSLNLDKDDQTVINLSELSPVTDDVLAKVAYSYGHVGSSRQSGAEIKKSTIFVESAQLDNHDESTTLRMPVIVEDVTDNLPPDVPSASGVVPIVQDETSASDTESDLLDLDSDFMDPRGADKGESISDTVLLEMEAGIYNLQIIRNADLEELQELGSGTYGTVYHGKWRGTDVAIKRIKKSCFAGRSSEQERLSKDFWREAQILSKLHHPNVVAFYGVVPDGPEGTLATVTEFMVNGSLRHVLVKKDRALDRRKKLMIARDAAFGMEYLHMKNIVHFDLKCDNLLVNLGDPRRPICKVGDFGLSRIKRNTLVSGGVRGTLPWMAPELLNGSSSRVSEKVDVYSFGIAMWEILTGEEPYANMHCGAIIGGIVNNTLRPPIPTRCDAEWKNLMEECWSPDPASRPSFTEITNRLQVMSTAIQPKRHIPVKR</sequence>
<dbReference type="PRINTS" id="PR00109">
    <property type="entry name" value="TYRKINASE"/>
</dbReference>
<gene>
    <name evidence="13" type="ORF">POM88_011951</name>
</gene>
<dbReference type="CDD" id="cd06410">
    <property type="entry name" value="PB1_UP2"/>
    <property type="match status" value="1"/>
</dbReference>
<keyword evidence="5" id="KW-0808">Transferase</keyword>
<dbReference type="Proteomes" id="UP001237642">
    <property type="component" value="Unassembled WGS sequence"/>
</dbReference>
<evidence type="ECO:0000256" key="9">
    <source>
        <dbReference type="ARBA" id="ARBA00023294"/>
    </source>
</evidence>
<accession>A0AAD8MWY4</accession>
<dbReference type="EMBL" id="JAUIZM010000003">
    <property type="protein sequence ID" value="KAK1392895.1"/>
    <property type="molecule type" value="Genomic_DNA"/>
</dbReference>
<dbReference type="GO" id="GO:0005737">
    <property type="term" value="C:cytoplasm"/>
    <property type="evidence" value="ECO:0007669"/>
    <property type="project" value="UniProtKB-SubCell"/>
</dbReference>
<feature type="compositionally biased region" description="Polar residues" evidence="11">
    <location>
        <begin position="586"/>
        <end position="604"/>
    </location>
</feature>
<dbReference type="GO" id="GO:0009734">
    <property type="term" value="P:auxin-activated signaling pathway"/>
    <property type="evidence" value="ECO:0007669"/>
    <property type="project" value="UniProtKB-KW"/>
</dbReference>
<evidence type="ECO:0000256" key="7">
    <source>
        <dbReference type="ARBA" id="ARBA00022777"/>
    </source>
</evidence>
<reference evidence="13" key="2">
    <citation type="submission" date="2023-05" db="EMBL/GenBank/DDBJ databases">
        <authorList>
            <person name="Schelkunov M.I."/>
        </authorList>
    </citation>
    <scope>NUCLEOTIDE SEQUENCE</scope>
    <source>
        <strain evidence="13">Hsosn_3</strain>
        <tissue evidence="13">Leaf</tissue>
    </source>
</reference>
<dbReference type="CDD" id="cd13999">
    <property type="entry name" value="STKc_MAP3K-like"/>
    <property type="match status" value="1"/>
</dbReference>
<feature type="compositionally biased region" description="Polar residues" evidence="11">
    <location>
        <begin position="96"/>
        <end position="125"/>
    </location>
</feature>
<reference evidence="13" key="1">
    <citation type="submission" date="2023-02" db="EMBL/GenBank/DDBJ databases">
        <title>Genome of toxic invasive species Heracleum sosnowskyi carries increased number of genes despite the absence of recent whole-genome duplications.</title>
        <authorList>
            <person name="Schelkunov M."/>
            <person name="Shtratnikova V."/>
            <person name="Makarenko M."/>
            <person name="Klepikova A."/>
            <person name="Omelchenko D."/>
            <person name="Novikova G."/>
            <person name="Obukhova E."/>
            <person name="Bogdanov V."/>
            <person name="Penin A."/>
            <person name="Logacheva M."/>
        </authorList>
    </citation>
    <scope>NUCLEOTIDE SEQUENCE</scope>
    <source>
        <strain evidence="13">Hsosn_3</strain>
        <tissue evidence="13">Leaf</tissue>
    </source>
</reference>
<dbReference type="FunFam" id="3.10.20.90:FF:000058">
    <property type="entry name" value="Octicosapeptide/phox/Bem1p domain kinase superfamily protein"/>
    <property type="match status" value="1"/>
</dbReference>
<evidence type="ECO:0000256" key="3">
    <source>
        <dbReference type="ARBA" id="ARBA00022527"/>
    </source>
</evidence>
<evidence type="ECO:0000313" key="14">
    <source>
        <dbReference type="Proteomes" id="UP001237642"/>
    </source>
</evidence>
<keyword evidence="14" id="KW-1185">Reference proteome</keyword>
<evidence type="ECO:0000256" key="6">
    <source>
        <dbReference type="ARBA" id="ARBA00022741"/>
    </source>
</evidence>
<dbReference type="Pfam" id="PF00564">
    <property type="entry name" value="PB1"/>
    <property type="match status" value="1"/>
</dbReference>
<dbReference type="Gene3D" id="1.10.510.10">
    <property type="entry name" value="Transferase(Phosphotransferase) domain 1"/>
    <property type="match status" value="1"/>
</dbReference>
<dbReference type="InterPro" id="IPR000719">
    <property type="entry name" value="Prot_kinase_dom"/>
</dbReference>
<evidence type="ECO:0000313" key="13">
    <source>
        <dbReference type="EMBL" id="KAK1392895.1"/>
    </source>
</evidence>
<dbReference type="InterPro" id="IPR017441">
    <property type="entry name" value="Protein_kinase_ATP_BS"/>
</dbReference>
<keyword evidence="6 10" id="KW-0547">Nucleotide-binding</keyword>
<feature type="region of interest" description="Disordered" evidence="11">
    <location>
        <begin position="72"/>
        <end position="125"/>
    </location>
</feature>
<keyword evidence="8 10" id="KW-0067">ATP-binding</keyword>
<dbReference type="InterPro" id="IPR001245">
    <property type="entry name" value="Ser-Thr/Tyr_kinase_cat_dom"/>
</dbReference>
<evidence type="ECO:0000256" key="8">
    <source>
        <dbReference type="ARBA" id="ARBA00022840"/>
    </source>
</evidence>
<dbReference type="SMART" id="SM00666">
    <property type="entry name" value="PB1"/>
    <property type="match status" value="1"/>
</dbReference>
<dbReference type="InterPro" id="IPR008271">
    <property type="entry name" value="Ser/Thr_kinase_AS"/>
</dbReference>
<evidence type="ECO:0000256" key="2">
    <source>
        <dbReference type="ARBA" id="ARBA00022490"/>
    </source>
</evidence>
<feature type="compositionally biased region" description="Basic and acidic residues" evidence="11">
    <location>
        <begin position="303"/>
        <end position="319"/>
    </location>
</feature>
<feature type="compositionally biased region" description="Polar residues" evidence="11">
    <location>
        <begin position="284"/>
        <end position="301"/>
    </location>
</feature>
<evidence type="ECO:0000256" key="11">
    <source>
        <dbReference type="SAM" id="MobiDB-lite"/>
    </source>
</evidence>
<dbReference type="PROSITE" id="PS00107">
    <property type="entry name" value="PROTEIN_KINASE_ATP"/>
    <property type="match status" value="1"/>
</dbReference>
<dbReference type="Gene3D" id="3.30.200.20">
    <property type="entry name" value="Phosphorylase Kinase, domain 1"/>
    <property type="match status" value="1"/>
</dbReference>
<dbReference type="GO" id="GO:0005524">
    <property type="term" value="F:ATP binding"/>
    <property type="evidence" value="ECO:0007669"/>
    <property type="project" value="UniProtKB-UniRule"/>
</dbReference>
<comment type="subcellular location">
    <subcellularLocation>
        <location evidence="1">Cytoplasm</location>
    </subcellularLocation>
</comment>
<dbReference type="SUPFAM" id="SSF54277">
    <property type="entry name" value="CAD &amp; PB1 domains"/>
    <property type="match status" value="1"/>
</dbReference>
<organism evidence="13 14">
    <name type="scientific">Heracleum sosnowskyi</name>
    <dbReference type="NCBI Taxonomy" id="360622"/>
    <lineage>
        <taxon>Eukaryota</taxon>
        <taxon>Viridiplantae</taxon>
        <taxon>Streptophyta</taxon>
        <taxon>Embryophyta</taxon>
        <taxon>Tracheophyta</taxon>
        <taxon>Spermatophyta</taxon>
        <taxon>Magnoliopsida</taxon>
        <taxon>eudicotyledons</taxon>
        <taxon>Gunneridae</taxon>
        <taxon>Pentapetalae</taxon>
        <taxon>asterids</taxon>
        <taxon>campanulids</taxon>
        <taxon>Apiales</taxon>
        <taxon>Apiaceae</taxon>
        <taxon>Apioideae</taxon>
        <taxon>apioid superclade</taxon>
        <taxon>Tordylieae</taxon>
        <taxon>Tordyliinae</taxon>
        <taxon>Heracleum</taxon>
    </lineage>
</organism>
<dbReference type="GO" id="GO:0004674">
    <property type="term" value="F:protein serine/threonine kinase activity"/>
    <property type="evidence" value="ECO:0007669"/>
    <property type="project" value="UniProtKB-KW"/>
</dbReference>
<dbReference type="SUPFAM" id="SSF56112">
    <property type="entry name" value="Protein kinase-like (PK-like)"/>
    <property type="match status" value="1"/>
</dbReference>
<keyword evidence="3" id="KW-0723">Serine/threonine-protein kinase</keyword>
<dbReference type="PROSITE" id="PS00108">
    <property type="entry name" value="PROTEIN_KINASE_ST"/>
    <property type="match status" value="1"/>
</dbReference>
<evidence type="ECO:0000256" key="5">
    <source>
        <dbReference type="ARBA" id="ARBA00022679"/>
    </source>
</evidence>
<dbReference type="Gene3D" id="3.10.20.90">
    <property type="entry name" value="Phosphatidylinositol 3-kinase Catalytic Subunit, Chain A, domain 1"/>
    <property type="match status" value="1"/>
</dbReference>
<dbReference type="AlphaFoldDB" id="A0AAD8MWY4"/>
<dbReference type="GO" id="GO:0010928">
    <property type="term" value="P:regulation of auxin mediated signaling pathway"/>
    <property type="evidence" value="ECO:0007669"/>
    <property type="project" value="UniProtKB-ARBA"/>
</dbReference>
<keyword evidence="7 13" id="KW-0418">Kinase</keyword>
<dbReference type="Pfam" id="PF07714">
    <property type="entry name" value="PK_Tyr_Ser-Thr"/>
    <property type="match status" value="1"/>
</dbReference>
<keyword evidence="2" id="KW-0963">Cytoplasm</keyword>
<dbReference type="SMART" id="SM00220">
    <property type="entry name" value="S_TKc"/>
    <property type="match status" value="1"/>
</dbReference>
<feature type="region of interest" description="Disordered" evidence="11">
    <location>
        <begin position="284"/>
        <end position="323"/>
    </location>
</feature>
<dbReference type="PANTHER" id="PTHR23257">
    <property type="entry name" value="SERINE-THREONINE PROTEIN KINASE"/>
    <property type="match status" value="1"/>
</dbReference>
<evidence type="ECO:0000256" key="4">
    <source>
        <dbReference type="ARBA" id="ARBA00022553"/>
    </source>
</evidence>
<feature type="domain" description="Protein kinase" evidence="12">
    <location>
        <begin position="749"/>
        <end position="1015"/>
    </location>
</feature>
<feature type="binding site" evidence="10">
    <location>
        <position position="780"/>
    </location>
    <ligand>
        <name>ATP</name>
        <dbReference type="ChEBI" id="CHEBI:30616"/>
    </ligand>
</feature>
<keyword evidence="9" id="KW-0927">Auxin signaling pathway</keyword>
<dbReference type="PROSITE" id="PS50011">
    <property type="entry name" value="PROTEIN_KINASE_DOM"/>
    <property type="match status" value="1"/>
</dbReference>
<dbReference type="InterPro" id="IPR050167">
    <property type="entry name" value="Ser_Thr_protein_kinase"/>
</dbReference>
<comment type="caution">
    <text evidence="13">The sequence shown here is derived from an EMBL/GenBank/DDBJ whole genome shotgun (WGS) entry which is preliminary data.</text>
</comment>
<keyword evidence="4" id="KW-0597">Phosphoprotein</keyword>
<dbReference type="InterPro" id="IPR011009">
    <property type="entry name" value="Kinase-like_dom_sf"/>
</dbReference>
<dbReference type="FunFam" id="1.10.510.10:FF:000142">
    <property type="entry name" value="Octicosapeptide/phox/Bem1p domain kinase superfamily protein"/>
    <property type="match status" value="1"/>
</dbReference>
<evidence type="ECO:0000256" key="1">
    <source>
        <dbReference type="ARBA" id="ARBA00004496"/>
    </source>
</evidence>